<dbReference type="InterPro" id="IPR024977">
    <property type="entry name" value="Apc4-like_WD40_dom"/>
</dbReference>
<dbReference type="InterPro" id="IPR012337">
    <property type="entry name" value="RNaseH-like_sf"/>
</dbReference>
<dbReference type="InterPro" id="IPR019775">
    <property type="entry name" value="WD40_repeat_CS"/>
</dbReference>
<evidence type="ECO:0000256" key="1">
    <source>
        <dbReference type="ARBA" id="ARBA00004324"/>
    </source>
</evidence>
<dbReference type="PROSITE" id="PS50294">
    <property type="entry name" value="WD_REPEATS_REGION"/>
    <property type="match status" value="3"/>
</dbReference>
<evidence type="ECO:0000313" key="10">
    <source>
        <dbReference type="Proteomes" id="UP000518266"/>
    </source>
</evidence>
<feature type="repeat" description="WD" evidence="7">
    <location>
        <begin position="682"/>
        <end position="715"/>
    </location>
</feature>
<dbReference type="SUPFAM" id="SSF53098">
    <property type="entry name" value="Ribonuclease H-like"/>
    <property type="match status" value="1"/>
</dbReference>
<dbReference type="InterPro" id="IPR001680">
    <property type="entry name" value="WD40_rpt"/>
</dbReference>
<dbReference type="InterPro" id="IPR015943">
    <property type="entry name" value="WD40/YVTN_repeat-like_dom_sf"/>
</dbReference>
<evidence type="ECO:0000256" key="4">
    <source>
        <dbReference type="ARBA" id="ARBA00026184"/>
    </source>
</evidence>
<evidence type="ECO:0000256" key="7">
    <source>
        <dbReference type="PROSITE-ProRule" id="PRU00221"/>
    </source>
</evidence>
<dbReference type="InterPro" id="IPR036322">
    <property type="entry name" value="WD40_repeat_dom_sf"/>
</dbReference>
<dbReference type="PROSITE" id="PS00678">
    <property type="entry name" value="WD_REPEATS_1"/>
    <property type="match status" value="2"/>
</dbReference>
<dbReference type="PROSITE" id="PS50082">
    <property type="entry name" value="WD_REPEATS_2"/>
    <property type="match status" value="4"/>
</dbReference>
<dbReference type="EMBL" id="JAAKFY010000009">
    <property type="protein sequence ID" value="KAF3852049.1"/>
    <property type="molecule type" value="Genomic_DNA"/>
</dbReference>
<feature type="repeat" description="WD" evidence="7">
    <location>
        <begin position="35"/>
        <end position="64"/>
    </location>
</feature>
<dbReference type="AlphaFoldDB" id="A0A7J5YTM2"/>
<comment type="subunit">
    <text evidence="6">Component of the spliceosome B complex. Interacts with IK.</text>
</comment>
<feature type="repeat" description="WD" evidence="7">
    <location>
        <begin position="549"/>
        <end position="590"/>
    </location>
</feature>
<dbReference type="Proteomes" id="UP000518266">
    <property type="component" value="Unassembled WGS sequence"/>
</dbReference>
<dbReference type="SUPFAM" id="SSF50978">
    <property type="entry name" value="WD40 repeat-like"/>
    <property type="match status" value="1"/>
</dbReference>
<dbReference type="InterPro" id="IPR045184">
    <property type="entry name" value="SMU1"/>
</dbReference>
<gene>
    <name evidence="9" type="ORF">F7725_005404</name>
</gene>
<dbReference type="SMART" id="SM00320">
    <property type="entry name" value="WD40"/>
    <property type="match status" value="7"/>
</dbReference>
<evidence type="ECO:0000256" key="6">
    <source>
        <dbReference type="ARBA" id="ARBA00046364"/>
    </source>
</evidence>
<feature type="repeat" description="WD" evidence="7">
    <location>
        <begin position="73"/>
        <end position="114"/>
    </location>
</feature>
<dbReference type="Pfam" id="PF00400">
    <property type="entry name" value="WD40"/>
    <property type="match status" value="3"/>
</dbReference>
<dbReference type="PANTHER" id="PTHR22848">
    <property type="entry name" value="WD40 REPEAT PROTEIN"/>
    <property type="match status" value="1"/>
</dbReference>
<protein>
    <recommendedName>
        <fullName evidence="4">WD40 repeat-containing protein SMU1</fullName>
    </recommendedName>
    <alternativeName>
        <fullName evidence="5">Smu-1 suppressor of mec-8 and unc-52 protein homolog</fullName>
    </alternativeName>
</protein>
<keyword evidence="2 7" id="KW-0853">WD repeat</keyword>
<dbReference type="GO" id="GO:0016607">
    <property type="term" value="C:nuclear speck"/>
    <property type="evidence" value="ECO:0007669"/>
    <property type="project" value="UniProtKB-SubCell"/>
</dbReference>
<accession>A0A7J5YTM2</accession>
<name>A0A7J5YTM2_DISMA</name>
<reference evidence="9 10" key="1">
    <citation type="submission" date="2020-03" db="EMBL/GenBank/DDBJ databases">
        <title>Dissostichus mawsoni Genome sequencing and assembly.</title>
        <authorList>
            <person name="Park H."/>
        </authorList>
    </citation>
    <scope>NUCLEOTIDE SEQUENCE [LARGE SCALE GENOMIC DNA]</scope>
    <source>
        <strain evidence="9">DM0001</strain>
        <tissue evidence="9">Muscle</tissue>
    </source>
</reference>
<sequence>MAIDTSANKDRHVEKESFPTQLYRHIKVTCRVCPFFSDGKYLITGSVDGFIEVWNFNTGKISKDLKYQAHDSFMMMDDAVLCLCFSQETDLLATGAQNGKIKVWNIESGLCLRRFEHAHHKGVTCLNFSKENDLILSASINQTIRWLNKQPPDASPNSADSRNFKGILEACEDFRSIQEAKREWIDLKVLVHRHFRHLQSQVLWQRLLQGAIGRPEQFPHMQMIVEILLVFPMSTSCCERGFSCMKRIKSDWRGSLSNQMLNSLLRISLHGPEVEDYNAEQAVEKWWQNFNWDWLSSVSDSFKSTCDSFNLTQFINSPTRPNLKHQDKSSLIDLFLTNAPHKFLDIGIFANDMSDHCAIATIRQAKLPKTRPQIVFKRDFKHFCKQAFFHDLWDFDWNKISLISDVELAWDYFHEAFTRIININMLLSANLGILKERDIAWSRARKSKSQVDWIIFRQLRNRFTFLVKKAKSEYYISNTTSNLNDPNKFWKVIKNSFGTETKNELPACIVTDSQTLTDKSAILNCFNEHFISSGSLIHALRSGTTLKELNGHSSIVTDASFTQDGFHIISASSGGTVKIWNTESGKCIHTYKNLSHTSEVPVNNVIPLPQNPEHFVICNRSNTVVIMSMHGQTIKTFSSDREERAKFVCCTLSPRGEWIYCVGEDLVLYCFNYTTGRLQKTLTVHEKGVIGIAHHPNENLIATYSEDGLLRLWKP</sequence>
<dbReference type="OrthoDB" id="538223at2759"/>
<evidence type="ECO:0000256" key="3">
    <source>
        <dbReference type="ARBA" id="ARBA00022737"/>
    </source>
</evidence>
<evidence type="ECO:0000259" key="8">
    <source>
        <dbReference type="Pfam" id="PF12894"/>
    </source>
</evidence>
<feature type="domain" description="Anaphase-promoting complex subunit 4-like WD40" evidence="8">
    <location>
        <begin position="77"/>
        <end position="130"/>
    </location>
</feature>
<keyword evidence="10" id="KW-1185">Reference proteome</keyword>
<evidence type="ECO:0000256" key="2">
    <source>
        <dbReference type="ARBA" id="ARBA00022574"/>
    </source>
</evidence>
<dbReference type="Gene3D" id="2.130.10.10">
    <property type="entry name" value="YVTN repeat-like/Quinoprotein amine dehydrogenase"/>
    <property type="match status" value="3"/>
</dbReference>
<evidence type="ECO:0000256" key="5">
    <source>
        <dbReference type="ARBA" id="ARBA00031988"/>
    </source>
</evidence>
<proteinExistence type="predicted"/>
<evidence type="ECO:0000313" key="9">
    <source>
        <dbReference type="EMBL" id="KAF3852049.1"/>
    </source>
</evidence>
<dbReference type="GO" id="GO:0000398">
    <property type="term" value="P:mRNA splicing, via spliceosome"/>
    <property type="evidence" value="ECO:0007669"/>
    <property type="project" value="InterPro"/>
</dbReference>
<comment type="caution">
    <text evidence="9">The sequence shown here is derived from an EMBL/GenBank/DDBJ whole genome shotgun (WGS) entry which is preliminary data.</text>
</comment>
<organism evidence="9 10">
    <name type="scientific">Dissostichus mawsoni</name>
    <name type="common">Antarctic cod</name>
    <dbReference type="NCBI Taxonomy" id="36200"/>
    <lineage>
        <taxon>Eukaryota</taxon>
        <taxon>Metazoa</taxon>
        <taxon>Chordata</taxon>
        <taxon>Craniata</taxon>
        <taxon>Vertebrata</taxon>
        <taxon>Euteleostomi</taxon>
        <taxon>Actinopterygii</taxon>
        <taxon>Neopterygii</taxon>
        <taxon>Teleostei</taxon>
        <taxon>Neoteleostei</taxon>
        <taxon>Acanthomorphata</taxon>
        <taxon>Eupercaria</taxon>
        <taxon>Perciformes</taxon>
        <taxon>Notothenioidei</taxon>
        <taxon>Nototheniidae</taxon>
        <taxon>Dissostichus</taxon>
    </lineage>
</organism>
<keyword evidence="3" id="KW-0677">Repeat</keyword>
<dbReference type="Pfam" id="PF12894">
    <property type="entry name" value="ANAPC4_WD40"/>
    <property type="match status" value="1"/>
</dbReference>
<comment type="subcellular location">
    <subcellularLocation>
        <location evidence="1">Nucleus speckle</location>
    </subcellularLocation>
</comment>